<reference evidence="9 10" key="1">
    <citation type="submission" date="2014-04" db="EMBL/GenBank/DDBJ databases">
        <authorList>
            <person name="Sears C."/>
            <person name="Carroll K."/>
            <person name="Sack B.R."/>
            <person name="Qadri F."/>
            <person name="Myers L.L."/>
            <person name="Chung G.-T."/>
            <person name="Escheverria P."/>
            <person name="Fraser C.M."/>
            <person name="Sadzewicz L."/>
            <person name="Shefchek K.A."/>
            <person name="Tallon L."/>
            <person name="Das S.P."/>
            <person name="Daugherty S."/>
            <person name="Mongodin E.F."/>
        </authorList>
    </citation>
    <scope>NUCLEOTIDE SEQUENCE [LARGE SCALE GENOMIC DNA]</scope>
    <source>
        <strain evidence="9 10">3975 RP4</strain>
    </source>
</reference>
<feature type="transmembrane region" description="Helical" evidence="7">
    <location>
        <begin position="280"/>
        <end position="299"/>
    </location>
</feature>
<feature type="transmembrane region" description="Helical" evidence="7">
    <location>
        <begin position="218"/>
        <end position="235"/>
    </location>
</feature>
<comment type="caution">
    <text evidence="9">The sequence shown here is derived from an EMBL/GenBank/DDBJ whole genome shotgun (WGS) entry which is preliminary data.</text>
</comment>
<feature type="transmembrane region" description="Helical" evidence="7">
    <location>
        <begin position="145"/>
        <end position="164"/>
    </location>
</feature>
<dbReference type="GO" id="GO:0005886">
    <property type="term" value="C:plasma membrane"/>
    <property type="evidence" value="ECO:0007669"/>
    <property type="project" value="UniProtKB-SubCell"/>
</dbReference>
<feature type="transmembrane region" description="Helical" evidence="7">
    <location>
        <begin position="311"/>
        <end position="332"/>
    </location>
</feature>
<evidence type="ECO:0000259" key="8">
    <source>
        <dbReference type="Pfam" id="PF01757"/>
    </source>
</evidence>
<keyword evidence="4 7" id="KW-0812">Transmembrane</keyword>
<evidence type="ECO:0000256" key="2">
    <source>
        <dbReference type="ARBA" id="ARBA00007400"/>
    </source>
</evidence>
<sequence length="380" mass="43791">MEINKRENIGWIDLLRVTACFLVVFAHCCDPFVARFDTDRPTFLQGCALGSAVRCCVPLFVMMTGVLLFPVRNGMSEFYKKRIGRIVVPLIFWSVMLPVLYFIYLNYITTTDNPTIDISAFTLEMTITKIWTFIFNFNYDTTPLWYLYMLVGLYFIIPIFHAWLERATRKDIKLFLSIWGISLFLPYIKMAAPALGYIGNWGNMDILGVCDWNAFGSFYYVSGFIGYLILAHYLVKYPLQWSWRKTLAIGIPMFVTGYAITFGGYLIMQEYFPGNYAYLEIVWLFGGINVFMMTFPVFVCIQKLKIPSSPVLSKVASMTFGIYLCHFVFVQMGYDLFASLLPQGIPAIIHIICMAVTAFLISYLVVRGMYACKWTRRFVA</sequence>
<dbReference type="RefSeq" id="WP_032952181.1">
    <property type="nucleotide sequence ID" value="NZ_JNHM01000001.1"/>
</dbReference>
<evidence type="ECO:0000313" key="10">
    <source>
        <dbReference type="Proteomes" id="UP000027661"/>
    </source>
</evidence>
<keyword evidence="5 7" id="KW-1133">Transmembrane helix</keyword>
<accession>A0A069SNX2</accession>
<gene>
    <name evidence="9" type="ORF">M099_0002</name>
</gene>
<keyword evidence="9" id="KW-0808">Transferase</keyword>
<dbReference type="PATRIC" id="fig|1339352.3.peg.2"/>
<dbReference type="AlphaFoldDB" id="A0A069SNX2"/>
<keyword evidence="9" id="KW-0012">Acyltransferase</keyword>
<dbReference type="PANTHER" id="PTHR40074">
    <property type="entry name" value="O-ACETYLTRANSFERASE WECH"/>
    <property type="match status" value="1"/>
</dbReference>
<feature type="transmembrane region" description="Helical" evidence="7">
    <location>
        <begin position="344"/>
        <end position="366"/>
    </location>
</feature>
<dbReference type="PANTHER" id="PTHR40074:SF2">
    <property type="entry name" value="O-ACETYLTRANSFERASE WECH"/>
    <property type="match status" value="1"/>
</dbReference>
<comment type="similarity">
    <text evidence="2">Belongs to the acyltransferase 3 family.</text>
</comment>
<evidence type="ECO:0000256" key="1">
    <source>
        <dbReference type="ARBA" id="ARBA00004651"/>
    </source>
</evidence>
<comment type="subcellular location">
    <subcellularLocation>
        <location evidence="1">Cell membrane</location>
        <topology evidence="1">Multi-pass membrane protein</topology>
    </subcellularLocation>
</comment>
<proteinExistence type="inferred from homology"/>
<protein>
    <submittedName>
        <fullName evidence="9">Acyltransferase family protein</fullName>
    </submittedName>
</protein>
<evidence type="ECO:0000256" key="3">
    <source>
        <dbReference type="ARBA" id="ARBA00022475"/>
    </source>
</evidence>
<keyword evidence="3" id="KW-1003">Cell membrane</keyword>
<evidence type="ECO:0000313" key="9">
    <source>
        <dbReference type="EMBL" id="KDS56936.1"/>
    </source>
</evidence>
<feature type="transmembrane region" description="Helical" evidence="7">
    <location>
        <begin position="14"/>
        <end position="36"/>
    </location>
</feature>
<feature type="transmembrane region" description="Helical" evidence="7">
    <location>
        <begin position="247"/>
        <end position="268"/>
    </location>
</feature>
<dbReference type="EMBL" id="JNHM01000001">
    <property type="protein sequence ID" value="KDS56936.1"/>
    <property type="molecule type" value="Genomic_DNA"/>
</dbReference>
<feature type="transmembrane region" description="Helical" evidence="7">
    <location>
        <begin position="176"/>
        <end position="198"/>
    </location>
</feature>
<feature type="transmembrane region" description="Helical" evidence="7">
    <location>
        <begin position="48"/>
        <end position="71"/>
    </location>
</feature>
<evidence type="ECO:0000256" key="7">
    <source>
        <dbReference type="SAM" id="Phobius"/>
    </source>
</evidence>
<feature type="domain" description="Acyltransferase 3" evidence="8">
    <location>
        <begin position="10"/>
        <end position="366"/>
    </location>
</feature>
<name>A0A069SNX2_PHOVU</name>
<dbReference type="GO" id="GO:0009246">
    <property type="term" value="P:enterobacterial common antigen biosynthetic process"/>
    <property type="evidence" value="ECO:0007669"/>
    <property type="project" value="TreeGrafter"/>
</dbReference>
<dbReference type="GO" id="GO:0016413">
    <property type="term" value="F:O-acetyltransferase activity"/>
    <property type="evidence" value="ECO:0007669"/>
    <property type="project" value="TreeGrafter"/>
</dbReference>
<evidence type="ECO:0000256" key="6">
    <source>
        <dbReference type="ARBA" id="ARBA00023136"/>
    </source>
</evidence>
<evidence type="ECO:0000256" key="5">
    <source>
        <dbReference type="ARBA" id="ARBA00022989"/>
    </source>
</evidence>
<dbReference type="Pfam" id="PF01757">
    <property type="entry name" value="Acyl_transf_3"/>
    <property type="match status" value="1"/>
</dbReference>
<evidence type="ECO:0000256" key="4">
    <source>
        <dbReference type="ARBA" id="ARBA00022692"/>
    </source>
</evidence>
<feature type="transmembrane region" description="Helical" evidence="7">
    <location>
        <begin position="83"/>
        <end position="104"/>
    </location>
</feature>
<dbReference type="Proteomes" id="UP000027661">
    <property type="component" value="Unassembled WGS sequence"/>
</dbReference>
<dbReference type="InterPro" id="IPR002656">
    <property type="entry name" value="Acyl_transf_3_dom"/>
</dbReference>
<keyword evidence="6 7" id="KW-0472">Membrane</keyword>
<organism evidence="9 10">
    <name type="scientific">Phocaeicola vulgatus str. 3975 RP4</name>
    <dbReference type="NCBI Taxonomy" id="1339352"/>
    <lineage>
        <taxon>Bacteria</taxon>
        <taxon>Pseudomonadati</taxon>
        <taxon>Bacteroidota</taxon>
        <taxon>Bacteroidia</taxon>
        <taxon>Bacteroidales</taxon>
        <taxon>Bacteroidaceae</taxon>
        <taxon>Phocaeicola</taxon>
    </lineage>
</organism>